<comment type="subcellular location">
    <subcellularLocation>
        <location evidence="1">Membrane</location>
        <topology evidence="1">Multi-pass membrane protein</topology>
    </subcellularLocation>
</comment>
<evidence type="ECO:0000256" key="2">
    <source>
        <dbReference type="ARBA" id="ARBA00022448"/>
    </source>
</evidence>
<dbReference type="Gene3D" id="1.10.287.70">
    <property type="match status" value="1"/>
</dbReference>
<dbReference type="InterPro" id="IPR000595">
    <property type="entry name" value="cNMP-bd_dom"/>
</dbReference>
<feature type="compositionally biased region" description="Basic and acidic residues" evidence="10">
    <location>
        <begin position="275"/>
        <end position="286"/>
    </location>
</feature>
<proteinExistence type="predicted"/>
<dbReference type="InterPro" id="IPR032406">
    <property type="entry name" value="CLZ_dom"/>
</dbReference>
<dbReference type="GeneID" id="105228518"/>
<dbReference type="InterPro" id="IPR005821">
    <property type="entry name" value="Ion_trans_dom"/>
</dbReference>
<protein>
    <submittedName>
        <fullName evidence="14">Cyclic nucleotide-gated cation channel subunit A isoform X1</fullName>
    </submittedName>
</protein>
<dbReference type="Gene3D" id="1.20.5.300">
    <property type="match status" value="1"/>
</dbReference>
<dbReference type="Gene3D" id="1.10.287.630">
    <property type="entry name" value="Helix hairpin bin"/>
    <property type="match status" value="1"/>
</dbReference>
<evidence type="ECO:0000256" key="9">
    <source>
        <dbReference type="SAM" id="Coils"/>
    </source>
</evidence>
<feature type="transmembrane region" description="Helical" evidence="11">
    <location>
        <begin position="604"/>
        <end position="626"/>
    </location>
</feature>
<keyword evidence="3 11" id="KW-0812">Transmembrane</keyword>
<evidence type="ECO:0000256" key="7">
    <source>
        <dbReference type="ARBA" id="ARBA00023286"/>
    </source>
</evidence>
<evidence type="ECO:0000313" key="13">
    <source>
        <dbReference type="Proteomes" id="UP001652620"/>
    </source>
</evidence>
<dbReference type="Pfam" id="PF00520">
    <property type="entry name" value="Ion_trans"/>
    <property type="match status" value="1"/>
</dbReference>
<dbReference type="Pfam" id="PF00027">
    <property type="entry name" value="cNMP_binding"/>
    <property type="match status" value="1"/>
</dbReference>
<feature type="compositionally biased region" description="Low complexity" evidence="10">
    <location>
        <begin position="343"/>
        <end position="354"/>
    </location>
</feature>
<evidence type="ECO:0000259" key="12">
    <source>
        <dbReference type="PROSITE" id="PS50042"/>
    </source>
</evidence>
<keyword evidence="9" id="KW-0175">Coiled coil</keyword>
<feature type="coiled-coil region" evidence="9">
    <location>
        <begin position="857"/>
        <end position="895"/>
    </location>
</feature>
<keyword evidence="7" id="KW-1071">Ligand-gated ion channel</keyword>
<dbReference type="Gene3D" id="2.60.120.10">
    <property type="entry name" value="Jelly Rolls"/>
    <property type="match status" value="1"/>
</dbReference>
<dbReference type="Pfam" id="PF16526">
    <property type="entry name" value="CLZ"/>
    <property type="match status" value="1"/>
</dbReference>
<feature type="region of interest" description="Disordered" evidence="10">
    <location>
        <begin position="343"/>
        <end position="364"/>
    </location>
</feature>
<keyword evidence="5" id="KW-0406">Ion transport</keyword>
<keyword evidence="2" id="KW-0813">Transport</keyword>
<name>A0ABM3JCD9_BACDO</name>
<keyword evidence="8" id="KW-0407">Ion channel</keyword>
<feature type="compositionally biased region" description="Polar residues" evidence="10">
    <location>
        <begin position="934"/>
        <end position="949"/>
    </location>
</feature>
<dbReference type="PROSITE" id="PS50042">
    <property type="entry name" value="CNMP_BINDING_3"/>
    <property type="match status" value="1"/>
</dbReference>
<dbReference type="PANTHER" id="PTHR45638">
    <property type="entry name" value="CYCLIC NUCLEOTIDE-GATED CATION CHANNEL SUBUNIT A"/>
    <property type="match status" value="1"/>
</dbReference>
<feature type="domain" description="Cyclic nucleotide-binding" evidence="12">
    <location>
        <begin position="708"/>
        <end position="814"/>
    </location>
</feature>
<keyword evidence="6 11" id="KW-0472">Membrane</keyword>
<dbReference type="SMART" id="SM00100">
    <property type="entry name" value="cNMP"/>
    <property type="match status" value="1"/>
</dbReference>
<dbReference type="PROSITE" id="PS00888">
    <property type="entry name" value="CNMP_BINDING_1"/>
    <property type="match status" value="1"/>
</dbReference>
<dbReference type="RefSeq" id="XP_049306894.1">
    <property type="nucleotide sequence ID" value="XM_049450937.1"/>
</dbReference>
<evidence type="ECO:0000256" key="1">
    <source>
        <dbReference type="ARBA" id="ARBA00004141"/>
    </source>
</evidence>
<sequence>MWTYMMAASRGERANMMMSASRRRNESESPKYGYNLGRSMPYRSTARHNVLPLHSSASSTLPPGAYTSYGHTSTTTTPYYESHHLSSNQAADANLPSASISAASTASPPPFHTHAAATALHRLPPHHSSQHHVAHATATIDEDGTSLFSPLSPCTPLTAAVDKDTHIFVYKGAKAKTARKRLIANHVGEIMAEVPRRISMEASDEEDAIGLVDEVERRRRCLRTARRKSFAEPENAGVSSGAAAGRGSGSGRNDAGALSSGVEDESGEEDYLELESGKRMSQDQTKRTKPSTLRRTLNALRQRLTRRSRTKPPDWFLEKFSNTNNVDKIGKTTTVTTTAAVAASEEGASGPAPANTAPADEGLSSEIRGSSRLCNRLSVNPTLQSHYRWLGIVSLAVLYNIIFVVGRSVFWEINHRAPTVWYFLDYLCDCIYLVDTLVHMHEGYLDQGLLVRDAYKLRRHYFHTKGWSIDVLSMLPTDLAYIWWSPSSCSAGGLPCPVIVRLNRLLRAPRLWEWFDRTETATGYPNAFRICKVVLAILVLIHWNACMYFAISYYLGFGSDNWVYNLNGPRNSTLQRQYIYSFYWSTLTLTTIGETPTPENDAEYLFVVADFLAGVLIFATIVGNIGSMISNMNVARVEFQNRMDGVKQYMAFRKVGHELEARVIRWFAYTWSQSGALDEERVLAALPDKLKAEIAIQVHMDTLKQVRIFHDCEPGLLEALVLKLKLQVFSPGDYICRKGDVGKEMYIVKRGKLSVVADDGVTVFATLGAGSVFGEVSVLEIAGNRTGNRRTANVRSLGYSDLFCLAKRDLWETLSDYPEARATLTERGCQLLRKDGLLDESVFADSQRAHDSIESGIEKLEMSVENLNVRLARLLAEYTASQAKLKQRLAKLESNYQLTHNSNAAISVVEPQARPRSGRLYSLQLKKRTRQKRLTASTKSNESSKQNTL</sequence>
<gene>
    <name evidence="14" type="primary">LOC105228518</name>
</gene>
<reference evidence="14" key="1">
    <citation type="submission" date="2025-08" db="UniProtKB">
        <authorList>
            <consortium name="RefSeq"/>
        </authorList>
    </citation>
    <scope>IDENTIFICATION</scope>
    <source>
        <tissue evidence="14">Adult</tissue>
    </source>
</reference>
<dbReference type="Proteomes" id="UP001652620">
    <property type="component" value="Chromosome 3"/>
</dbReference>
<keyword evidence="4 11" id="KW-1133">Transmembrane helix</keyword>
<accession>A0ABM3JCD9</accession>
<dbReference type="InterPro" id="IPR014710">
    <property type="entry name" value="RmlC-like_jellyroll"/>
</dbReference>
<feature type="compositionally biased region" description="Low complexity" evidence="10">
    <location>
        <begin position="251"/>
        <end position="261"/>
    </location>
</feature>
<feature type="compositionally biased region" description="Acidic residues" evidence="10">
    <location>
        <begin position="262"/>
        <end position="273"/>
    </location>
</feature>
<dbReference type="InterPro" id="IPR018490">
    <property type="entry name" value="cNMP-bd_dom_sf"/>
</dbReference>
<evidence type="ECO:0000256" key="11">
    <source>
        <dbReference type="SAM" id="Phobius"/>
    </source>
</evidence>
<dbReference type="PANTHER" id="PTHR45638:SF11">
    <property type="entry name" value="CYCLIC NUCLEOTIDE-GATED CATION CHANNEL SUBUNIT A"/>
    <property type="match status" value="1"/>
</dbReference>
<evidence type="ECO:0000256" key="10">
    <source>
        <dbReference type="SAM" id="MobiDB-lite"/>
    </source>
</evidence>
<dbReference type="InterPro" id="IPR018488">
    <property type="entry name" value="cNMP-bd_CS"/>
</dbReference>
<evidence type="ECO:0000256" key="3">
    <source>
        <dbReference type="ARBA" id="ARBA00022692"/>
    </source>
</evidence>
<feature type="region of interest" description="Disordered" evidence="10">
    <location>
        <begin position="227"/>
        <end position="305"/>
    </location>
</feature>
<evidence type="ECO:0000256" key="5">
    <source>
        <dbReference type="ARBA" id="ARBA00023065"/>
    </source>
</evidence>
<evidence type="ECO:0000256" key="4">
    <source>
        <dbReference type="ARBA" id="ARBA00022989"/>
    </source>
</evidence>
<dbReference type="PROSITE" id="PS00889">
    <property type="entry name" value="CNMP_BINDING_2"/>
    <property type="match status" value="1"/>
</dbReference>
<dbReference type="SUPFAM" id="SSF81324">
    <property type="entry name" value="Voltage-gated potassium channels"/>
    <property type="match status" value="1"/>
</dbReference>
<dbReference type="InterPro" id="IPR050866">
    <property type="entry name" value="CNG_cation_channel"/>
</dbReference>
<evidence type="ECO:0000256" key="8">
    <source>
        <dbReference type="ARBA" id="ARBA00023303"/>
    </source>
</evidence>
<evidence type="ECO:0000256" key="6">
    <source>
        <dbReference type="ARBA" id="ARBA00023136"/>
    </source>
</evidence>
<feature type="region of interest" description="Disordered" evidence="10">
    <location>
        <begin position="928"/>
        <end position="949"/>
    </location>
</feature>
<evidence type="ECO:0000313" key="14">
    <source>
        <dbReference type="RefSeq" id="XP_049306894.1"/>
    </source>
</evidence>
<organism evidence="13 14">
    <name type="scientific">Bactrocera dorsalis</name>
    <name type="common">Oriental fruit fly</name>
    <name type="synonym">Dacus dorsalis</name>
    <dbReference type="NCBI Taxonomy" id="27457"/>
    <lineage>
        <taxon>Eukaryota</taxon>
        <taxon>Metazoa</taxon>
        <taxon>Ecdysozoa</taxon>
        <taxon>Arthropoda</taxon>
        <taxon>Hexapoda</taxon>
        <taxon>Insecta</taxon>
        <taxon>Pterygota</taxon>
        <taxon>Neoptera</taxon>
        <taxon>Endopterygota</taxon>
        <taxon>Diptera</taxon>
        <taxon>Brachycera</taxon>
        <taxon>Muscomorpha</taxon>
        <taxon>Tephritoidea</taxon>
        <taxon>Tephritidae</taxon>
        <taxon>Bactrocera</taxon>
        <taxon>Bactrocera</taxon>
    </lineage>
</organism>
<keyword evidence="13" id="KW-1185">Reference proteome</keyword>
<feature type="transmembrane region" description="Helical" evidence="11">
    <location>
        <begin position="533"/>
        <end position="555"/>
    </location>
</feature>
<dbReference type="CDD" id="cd00038">
    <property type="entry name" value="CAP_ED"/>
    <property type="match status" value="1"/>
</dbReference>
<dbReference type="SUPFAM" id="SSF51206">
    <property type="entry name" value="cAMP-binding domain-like"/>
    <property type="match status" value="1"/>
</dbReference>
<feature type="transmembrane region" description="Helical" evidence="11">
    <location>
        <begin position="387"/>
        <end position="406"/>
    </location>
</feature>